<reference evidence="1" key="1">
    <citation type="journal article" date="2020" name="Stud. Mycol.">
        <title>101 Dothideomycetes genomes: a test case for predicting lifestyles and emergence of pathogens.</title>
        <authorList>
            <person name="Haridas S."/>
            <person name="Albert R."/>
            <person name="Binder M."/>
            <person name="Bloem J."/>
            <person name="Labutti K."/>
            <person name="Salamov A."/>
            <person name="Andreopoulos B."/>
            <person name="Baker S."/>
            <person name="Barry K."/>
            <person name="Bills G."/>
            <person name="Bluhm B."/>
            <person name="Cannon C."/>
            <person name="Castanera R."/>
            <person name="Culley D."/>
            <person name="Daum C."/>
            <person name="Ezra D."/>
            <person name="Gonzalez J."/>
            <person name="Henrissat B."/>
            <person name="Kuo A."/>
            <person name="Liang C."/>
            <person name="Lipzen A."/>
            <person name="Lutzoni F."/>
            <person name="Magnuson J."/>
            <person name="Mondo S."/>
            <person name="Nolan M."/>
            <person name="Ohm R."/>
            <person name="Pangilinan J."/>
            <person name="Park H.-J."/>
            <person name="Ramirez L."/>
            <person name="Alfaro M."/>
            <person name="Sun H."/>
            <person name="Tritt A."/>
            <person name="Yoshinaga Y."/>
            <person name="Zwiers L.-H."/>
            <person name="Turgeon B."/>
            <person name="Goodwin S."/>
            <person name="Spatafora J."/>
            <person name="Crous P."/>
            <person name="Grigoriev I."/>
        </authorList>
    </citation>
    <scope>NUCLEOTIDE SEQUENCE</scope>
    <source>
        <strain evidence="1">CBS 525.71</strain>
    </source>
</reference>
<sequence>MRLLKYEEDGELNILSFNDNAVLPYAILSHVWGADVEEVTFADLVRGDGKAKRGYEKIRFCGGQAQQDDLQYFWVDTCCIDKTDKAELSQAIRSMFRWYQNAAKCYVYLPDVSTKKRKFGDMLTEPTWKPAFRSSQWFTRGWTLQELLAPKTVEFFSQEWERLGDKASLKPLIHKITSISHEALDGAPLSQFSVNERLRWKEGRVTKHEEDGAYSLLGIFNVEIAPVYGEGAAGAFRRLMDEIYKMERCVQDIRSTDPHDDKKRIEEIKGGLLAGSYRWVLDNATFQQWQQDRHSRLLWIKGDAGKGKTMLLCGIVDELKKSTNDLLSFFFCQSTDSRINSATAVLRGLIYLLVRQQPWLTSHLRKRYEQAGGSLFQDANAWVALSEVFTSMMQDEGLKTSCLVVDALDECVVDLPKLLDLIVRTTASSPRVKWLVSSRNEGHIERKLKSVGDEAKLNLELKQNAEQVVRAVDVYIDHKLSCLEWLGGDDLRRQLRDELRRKANGTFLWVALMMQELEKPESWDPLAVVEEAPAGLHQLYDRMMNQIQRLSKRNADICRSLLCTAAVAYRPLYLAEMGSLRRLAGRATVLPETVRKIVALCGSFLTIRDEQVYLVHQSAKDYLSDKMRAAALPSRFEMHYELFAQSLKLMSSTLKRDMYNLVELGFSIDEAEIPDSDPLATVRYSCVYWVDHMYDSKPKSWTSGVSDLQVTGVIEEFMMKKYLYWLEGLSLCKSMAKGVVLMAKLCSLVQEMQGTDELTGLVQDACRFIMYHKGAIESYPLQTYASALLFSPTGSAIRRLFQHEEPKGVTVKPAMSSGWSACLQTLEGHSSGVKSVAFSHDSTMLASASDDKTVKLWDASSGECLQTLNIRKTFHNLSFDSTSSFLYTEIGTIAIHSSGTSSKPAVAQLERPLRPGTSLSSDNAWIKHDGRKILWIPSEYRSSYSTVCGTTVGMGVRSGRVWLCSIGLADAHIHS</sequence>
<comment type="caution">
    <text evidence="1">The sequence shown here is derived from an EMBL/GenBank/DDBJ whole genome shotgun (WGS) entry which is preliminary data.</text>
</comment>
<evidence type="ECO:0000313" key="1">
    <source>
        <dbReference type="EMBL" id="KAF2627011.1"/>
    </source>
</evidence>
<accession>A0ACB6RYM3</accession>
<protein>
    <submittedName>
        <fullName evidence="1">HET-domain-containing protein</fullName>
    </submittedName>
</protein>
<dbReference type="EMBL" id="MU006718">
    <property type="protein sequence ID" value="KAF2627011.1"/>
    <property type="molecule type" value="Genomic_DNA"/>
</dbReference>
<dbReference type="Proteomes" id="UP000799754">
    <property type="component" value="Unassembled WGS sequence"/>
</dbReference>
<name>A0ACB6RYM3_9PLEO</name>
<keyword evidence="2" id="KW-1185">Reference proteome</keyword>
<organism evidence="1 2">
    <name type="scientific">Macroventuria anomochaeta</name>
    <dbReference type="NCBI Taxonomy" id="301207"/>
    <lineage>
        <taxon>Eukaryota</taxon>
        <taxon>Fungi</taxon>
        <taxon>Dikarya</taxon>
        <taxon>Ascomycota</taxon>
        <taxon>Pezizomycotina</taxon>
        <taxon>Dothideomycetes</taxon>
        <taxon>Pleosporomycetidae</taxon>
        <taxon>Pleosporales</taxon>
        <taxon>Pleosporineae</taxon>
        <taxon>Didymellaceae</taxon>
        <taxon>Macroventuria</taxon>
    </lineage>
</organism>
<evidence type="ECO:0000313" key="2">
    <source>
        <dbReference type="Proteomes" id="UP000799754"/>
    </source>
</evidence>
<gene>
    <name evidence="1" type="ORF">BU25DRAFT_411117</name>
</gene>
<proteinExistence type="predicted"/>